<dbReference type="GO" id="GO:0030272">
    <property type="term" value="F:5-formyltetrahydrofolate cyclo-ligase activity"/>
    <property type="evidence" value="ECO:0007669"/>
    <property type="project" value="TreeGrafter"/>
</dbReference>
<evidence type="ECO:0000256" key="2">
    <source>
        <dbReference type="ARBA" id="ARBA00022741"/>
    </source>
</evidence>
<evidence type="ECO:0000256" key="3">
    <source>
        <dbReference type="ARBA" id="ARBA00022840"/>
    </source>
</evidence>
<comment type="similarity">
    <text evidence="1">Belongs to the 5-formyltetrahydrofolate cyclo-ligase family.</text>
</comment>
<accession>B8GG90</accession>
<evidence type="ECO:0000313" key="4">
    <source>
        <dbReference type="EMBL" id="ACL16164.1"/>
    </source>
</evidence>
<dbReference type="InterPro" id="IPR024185">
    <property type="entry name" value="FTHF_cligase-like_sf"/>
</dbReference>
<dbReference type="eggNOG" id="arCOG00474">
    <property type="taxonomic scope" value="Archaea"/>
</dbReference>
<dbReference type="GO" id="GO:0009396">
    <property type="term" value="P:folic acid-containing compound biosynthetic process"/>
    <property type="evidence" value="ECO:0007669"/>
    <property type="project" value="TreeGrafter"/>
</dbReference>
<name>B8GG90_METPE</name>
<dbReference type="InterPro" id="IPR002698">
    <property type="entry name" value="FTHF_cligase"/>
</dbReference>
<dbReference type="Gene3D" id="3.40.50.10420">
    <property type="entry name" value="NagB/RpiA/CoA transferase-like"/>
    <property type="match status" value="1"/>
</dbReference>
<organism evidence="4 5">
    <name type="scientific">Methanosphaerula palustris (strain ATCC BAA-1556 / DSM 19958 / E1-9c)</name>
    <dbReference type="NCBI Taxonomy" id="521011"/>
    <lineage>
        <taxon>Archaea</taxon>
        <taxon>Methanobacteriati</taxon>
        <taxon>Methanobacteriota</taxon>
        <taxon>Stenosarchaea group</taxon>
        <taxon>Methanomicrobia</taxon>
        <taxon>Methanomicrobiales</taxon>
        <taxon>Methanoregulaceae</taxon>
        <taxon>Methanosphaerula</taxon>
    </lineage>
</organism>
<keyword evidence="3" id="KW-0067">ATP-binding</keyword>
<keyword evidence="5" id="KW-1185">Reference proteome</keyword>
<dbReference type="EMBL" id="CP001338">
    <property type="protein sequence ID" value="ACL16164.1"/>
    <property type="molecule type" value="Genomic_DNA"/>
</dbReference>
<keyword evidence="2" id="KW-0547">Nucleotide-binding</keyword>
<dbReference type="OrthoDB" id="18307at2157"/>
<dbReference type="AlphaFoldDB" id="B8GG90"/>
<dbReference type="Pfam" id="PF01812">
    <property type="entry name" value="5-FTHF_cyc-lig"/>
    <property type="match status" value="1"/>
</dbReference>
<dbReference type="GO" id="GO:0005524">
    <property type="term" value="F:ATP binding"/>
    <property type="evidence" value="ECO:0007669"/>
    <property type="project" value="UniProtKB-KW"/>
</dbReference>
<dbReference type="NCBIfam" id="TIGR02727">
    <property type="entry name" value="MTHFS_bact"/>
    <property type="match status" value="1"/>
</dbReference>
<dbReference type="KEGG" id="mpl:Mpal_0802"/>
<dbReference type="SUPFAM" id="SSF100950">
    <property type="entry name" value="NagB/RpiA/CoA transferase-like"/>
    <property type="match status" value="1"/>
</dbReference>
<dbReference type="PANTHER" id="PTHR23407">
    <property type="entry name" value="ATPASE INHIBITOR/5-FORMYLTETRAHYDROFOLATE CYCLO-LIGASE"/>
    <property type="match status" value="1"/>
</dbReference>
<dbReference type="GeneID" id="7272291"/>
<dbReference type="HOGENOM" id="CLU_066245_1_1_2"/>
<proteinExistence type="inferred from homology"/>
<dbReference type="Proteomes" id="UP000002457">
    <property type="component" value="Chromosome"/>
</dbReference>
<gene>
    <name evidence="4" type="ordered locus">Mpal_0802</name>
</gene>
<keyword evidence="4" id="KW-0436">Ligase</keyword>
<dbReference type="STRING" id="521011.Mpal_0802"/>
<dbReference type="PANTHER" id="PTHR23407:SF1">
    <property type="entry name" value="5-FORMYLTETRAHYDROFOLATE CYCLO-LIGASE"/>
    <property type="match status" value="1"/>
</dbReference>
<evidence type="ECO:0000313" key="5">
    <source>
        <dbReference type="Proteomes" id="UP000002457"/>
    </source>
</evidence>
<reference evidence="4 5" key="1">
    <citation type="journal article" date="2015" name="Genome Announc.">
        <title>Complete Genome Sequence of Methanosphaerula palustris E1-9CT, a Hydrogenotrophic Methanogen Isolated from a Minerotrophic Fen Peatland.</title>
        <authorList>
            <person name="Cadillo-Quiroz H."/>
            <person name="Browne P."/>
            <person name="Kyrpides N."/>
            <person name="Woyke T."/>
            <person name="Goodwin L."/>
            <person name="Detter C."/>
            <person name="Yavitt J.B."/>
            <person name="Zinder S.H."/>
        </authorList>
    </citation>
    <scope>NUCLEOTIDE SEQUENCE [LARGE SCALE GENOMIC DNA]</scope>
    <source>
        <strain evidence="5">ATCC BAA-1556 / DSM 19958 / E1-9c</strain>
    </source>
</reference>
<dbReference type="GO" id="GO:0035999">
    <property type="term" value="P:tetrahydrofolate interconversion"/>
    <property type="evidence" value="ECO:0007669"/>
    <property type="project" value="TreeGrafter"/>
</dbReference>
<protein>
    <submittedName>
        <fullName evidence="4">5-formyltetrahydrofolate cyclo-ligase</fullName>
    </submittedName>
</protein>
<dbReference type="PIRSF" id="PIRSF006806">
    <property type="entry name" value="FTHF_cligase"/>
    <property type="match status" value="1"/>
</dbReference>
<dbReference type="RefSeq" id="WP_012617483.1">
    <property type="nucleotide sequence ID" value="NC_011832.1"/>
</dbReference>
<sequence length="191" mass="21382">MSDSKMALRQVAKIQRATLDEAQISDYSRRIRDHLIPILKERETVLVYASKCPEVDTMPLIKWLLKEEKTVVVPIIQREDCSLRLSCLVDPAVLVPSTFQVPEPIGHEIPADPSAIEVVIVPMLAFDSAGNRLGYGAGYYDRFLARHQDIPTIGLAFSCQEVSSLPADENDIRMDWIITEQGTICCRKNAA</sequence>
<evidence type="ECO:0000256" key="1">
    <source>
        <dbReference type="ARBA" id="ARBA00010638"/>
    </source>
</evidence>
<dbReference type="InterPro" id="IPR037171">
    <property type="entry name" value="NagB/RpiA_transferase-like"/>
</dbReference>